<protein>
    <submittedName>
        <fullName evidence="11">Leupaxin</fullName>
    </submittedName>
</protein>
<keyword evidence="6 9" id="KW-0862">Zinc</keyword>
<dbReference type="GO" id="GO:0061061">
    <property type="term" value="P:muscle structure development"/>
    <property type="evidence" value="ECO:0007669"/>
    <property type="project" value="TreeGrafter"/>
</dbReference>
<dbReference type="SMART" id="SM00132">
    <property type="entry name" value="LIM"/>
    <property type="match status" value="3"/>
</dbReference>
<dbReference type="Ensembl" id="ENSACOT00000017544.1">
    <property type="protein sequence ID" value="ENSACOP00000016925.1"/>
    <property type="gene ID" value="ENSACOG00000011684.1"/>
</dbReference>
<dbReference type="Pfam" id="PF00412">
    <property type="entry name" value="LIM"/>
    <property type="match status" value="3"/>
</dbReference>
<dbReference type="FunFam" id="2.10.110.10:FF:000008">
    <property type="entry name" value="Paxillin isoform 1"/>
    <property type="match status" value="1"/>
</dbReference>
<evidence type="ECO:0000256" key="5">
    <source>
        <dbReference type="ARBA" id="ARBA00022737"/>
    </source>
</evidence>
<dbReference type="GO" id="GO:0030018">
    <property type="term" value="C:Z disc"/>
    <property type="evidence" value="ECO:0007669"/>
    <property type="project" value="TreeGrafter"/>
</dbReference>
<keyword evidence="4 9" id="KW-0479">Metal-binding</keyword>
<keyword evidence="5" id="KW-0677">Repeat</keyword>
<evidence type="ECO:0000313" key="11">
    <source>
        <dbReference type="Ensembl" id="ENSACOP00000016925.1"/>
    </source>
</evidence>
<sequence>LPQRLWTRCTGKAGLGKAKPVGASLSTAWMPPTGAPACAPETIPSMSWGRGCTPHSCSTAGAMAWLPAAPSLPHVPGEIPCAQLSAPAPSIFGVLTALGRTWHPEHFTCARCGQELGAQPFFERDGQPYCEDDYHQAFAPCCAYCAGPIREVLTALDQTWHPEHFFCANCGKHPHGRDPPYPPQDFLAMFAPKCQGCERPVTGSYLSALEGVWHPECFVCTVSLEGRPYCEQHFHHTGGGVPTPRAAPTLLKNFIYIKNHLV</sequence>
<evidence type="ECO:0000256" key="7">
    <source>
        <dbReference type="ARBA" id="ARBA00022949"/>
    </source>
</evidence>
<dbReference type="PANTHER" id="PTHR24214">
    <property type="entry name" value="PDZ AND LIM DOMAIN PROTEIN ZASP"/>
    <property type="match status" value="1"/>
</dbReference>
<keyword evidence="7" id="KW-0965">Cell junction</keyword>
<keyword evidence="3" id="KW-0963">Cytoplasm</keyword>
<feature type="domain" description="LIM zinc-binding" evidence="10">
    <location>
        <begin position="79"/>
        <end position="140"/>
    </location>
</feature>
<proteinExistence type="predicted"/>
<reference evidence="11" key="1">
    <citation type="submission" date="2025-08" db="UniProtKB">
        <authorList>
            <consortium name="Ensembl"/>
        </authorList>
    </citation>
    <scope>IDENTIFICATION</scope>
</reference>
<organism evidence="11 12">
    <name type="scientific">Amazona collaria</name>
    <name type="common">yellow-billed parrot</name>
    <dbReference type="NCBI Taxonomy" id="241587"/>
    <lineage>
        <taxon>Eukaryota</taxon>
        <taxon>Metazoa</taxon>
        <taxon>Chordata</taxon>
        <taxon>Craniata</taxon>
        <taxon>Vertebrata</taxon>
        <taxon>Euteleostomi</taxon>
        <taxon>Archelosauria</taxon>
        <taxon>Archosauria</taxon>
        <taxon>Dinosauria</taxon>
        <taxon>Saurischia</taxon>
        <taxon>Theropoda</taxon>
        <taxon>Coelurosauria</taxon>
        <taxon>Aves</taxon>
        <taxon>Neognathae</taxon>
        <taxon>Neoaves</taxon>
        <taxon>Telluraves</taxon>
        <taxon>Australaves</taxon>
        <taxon>Psittaciformes</taxon>
        <taxon>Psittacidae</taxon>
        <taxon>Amazona</taxon>
    </lineage>
</organism>
<dbReference type="Gene3D" id="2.10.110.10">
    <property type="entry name" value="Cysteine Rich Protein"/>
    <property type="match status" value="3"/>
</dbReference>
<dbReference type="PROSITE" id="PS50023">
    <property type="entry name" value="LIM_DOMAIN_2"/>
    <property type="match status" value="1"/>
</dbReference>
<dbReference type="GO" id="GO:0005912">
    <property type="term" value="C:adherens junction"/>
    <property type="evidence" value="ECO:0007669"/>
    <property type="project" value="TreeGrafter"/>
</dbReference>
<evidence type="ECO:0000256" key="1">
    <source>
        <dbReference type="ARBA" id="ARBA00004282"/>
    </source>
</evidence>
<evidence type="ECO:0000256" key="8">
    <source>
        <dbReference type="ARBA" id="ARBA00023038"/>
    </source>
</evidence>
<dbReference type="GO" id="GO:0001725">
    <property type="term" value="C:stress fiber"/>
    <property type="evidence" value="ECO:0007669"/>
    <property type="project" value="TreeGrafter"/>
</dbReference>
<dbReference type="GO" id="GO:0003779">
    <property type="term" value="F:actin binding"/>
    <property type="evidence" value="ECO:0007669"/>
    <property type="project" value="TreeGrafter"/>
</dbReference>
<dbReference type="GO" id="GO:0007507">
    <property type="term" value="P:heart development"/>
    <property type="evidence" value="ECO:0007669"/>
    <property type="project" value="TreeGrafter"/>
</dbReference>
<evidence type="ECO:0000256" key="9">
    <source>
        <dbReference type="PROSITE-ProRule" id="PRU00125"/>
    </source>
</evidence>
<dbReference type="GO" id="GO:0030036">
    <property type="term" value="P:actin cytoskeleton organization"/>
    <property type="evidence" value="ECO:0007669"/>
    <property type="project" value="TreeGrafter"/>
</dbReference>
<accession>A0A8B9FZF8</accession>
<evidence type="ECO:0000256" key="4">
    <source>
        <dbReference type="ARBA" id="ARBA00022723"/>
    </source>
</evidence>
<evidence type="ECO:0000313" key="12">
    <source>
        <dbReference type="Proteomes" id="UP000694522"/>
    </source>
</evidence>
<dbReference type="GO" id="GO:0046872">
    <property type="term" value="F:metal ion binding"/>
    <property type="evidence" value="ECO:0007669"/>
    <property type="project" value="UniProtKB-KW"/>
</dbReference>
<reference evidence="11" key="2">
    <citation type="submission" date="2025-09" db="UniProtKB">
        <authorList>
            <consortium name="Ensembl"/>
        </authorList>
    </citation>
    <scope>IDENTIFICATION</scope>
</reference>
<dbReference type="SUPFAM" id="SSF57716">
    <property type="entry name" value="Glucocorticoid receptor-like (DNA-binding domain)"/>
    <property type="match status" value="2"/>
</dbReference>
<keyword evidence="8 9" id="KW-0440">LIM domain</keyword>
<dbReference type="GO" id="GO:0031941">
    <property type="term" value="C:filamentous actin"/>
    <property type="evidence" value="ECO:0007669"/>
    <property type="project" value="TreeGrafter"/>
</dbReference>
<name>A0A8B9FZF8_9PSIT</name>
<dbReference type="PANTHER" id="PTHR24214:SF62">
    <property type="entry name" value="LEUPAXIN"/>
    <property type="match status" value="1"/>
</dbReference>
<dbReference type="Proteomes" id="UP000694522">
    <property type="component" value="Unplaced"/>
</dbReference>
<evidence type="ECO:0000256" key="6">
    <source>
        <dbReference type="ARBA" id="ARBA00022833"/>
    </source>
</evidence>
<dbReference type="GO" id="GO:0051371">
    <property type="term" value="F:muscle alpha-actinin binding"/>
    <property type="evidence" value="ECO:0007669"/>
    <property type="project" value="TreeGrafter"/>
</dbReference>
<dbReference type="AlphaFoldDB" id="A0A8B9FZF8"/>
<evidence type="ECO:0000256" key="2">
    <source>
        <dbReference type="ARBA" id="ARBA00004496"/>
    </source>
</evidence>
<dbReference type="InterPro" id="IPR050604">
    <property type="entry name" value="PDZ-LIM_domain"/>
</dbReference>
<keyword evidence="12" id="KW-1185">Reference proteome</keyword>
<dbReference type="InterPro" id="IPR001781">
    <property type="entry name" value="Znf_LIM"/>
</dbReference>
<evidence type="ECO:0000256" key="3">
    <source>
        <dbReference type="ARBA" id="ARBA00022490"/>
    </source>
</evidence>
<evidence type="ECO:0000259" key="10">
    <source>
        <dbReference type="PROSITE" id="PS50023"/>
    </source>
</evidence>
<comment type="subcellular location">
    <subcellularLocation>
        <location evidence="1">Cell junction</location>
    </subcellularLocation>
    <subcellularLocation>
        <location evidence="2">Cytoplasm</location>
    </subcellularLocation>
</comment>